<evidence type="ECO:0000256" key="15">
    <source>
        <dbReference type="SAM" id="Phobius"/>
    </source>
</evidence>
<dbReference type="InterPro" id="IPR003594">
    <property type="entry name" value="HATPase_dom"/>
</dbReference>
<evidence type="ECO:0000256" key="4">
    <source>
        <dbReference type="ARBA" id="ARBA00022475"/>
    </source>
</evidence>
<evidence type="ECO:0000313" key="19">
    <source>
        <dbReference type="Proteomes" id="UP001156664"/>
    </source>
</evidence>
<dbReference type="PROSITE" id="PS50109">
    <property type="entry name" value="HIS_KIN"/>
    <property type="match status" value="1"/>
</dbReference>
<dbReference type="PANTHER" id="PTHR44936">
    <property type="entry name" value="SENSOR PROTEIN CREC"/>
    <property type="match status" value="1"/>
</dbReference>
<dbReference type="PROSITE" id="PS50885">
    <property type="entry name" value="HAMP"/>
    <property type="match status" value="1"/>
</dbReference>
<dbReference type="InterPro" id="IPR036890">
    <property type="entry name" value="HATPase_C_sf"/>
</dbReference>
<evidence type="ECO:0000256" key="12">
    <source>
        <dbReference type="ARBA" id="ARBA00022989"/>
    </source>
</evidence>
<accession>A0ABQ5YUG4</accession>
<reference evidence="19" key="1">
    <citation type="journal article" date="2019" name="Int. J. Syst. Evol. Microbiol.">
        <title>The Global Catalogue of Microorganisms (GCM) 10K type strain sequencing project: providing services to taxonomists for standard genome sequencing and annotation.</title>
        <authorList>
            <consortium name="The Broad Institute Genomics Platform"/>
            <consortium name="The Broad Institute Genome Sequencing Center for Infectious Disease"/>
            <person name="Wu L."/>
            <person name="Ma J."/>
        </authorList>
    </citation>
    <scope>NUCLEOTIDE SEQUENCE [LARGE SCALE GENOMIC DNA]</scope>
    <source>
        <strain evidence="19">NBRC 105857</strain>
    </source>
</reference>
<evidence type="ECO:0000256" key="11">
    <source>
        <dbReference type="ARBA" id="ARBA00022840"/>
    </source>
</evidence>
<keyword evidence="8 15" id="KW-0812">Transmembrane</keyword>
<dbReference type="EMBL" id="BSOJ01000027">
    <property type="protein sequence ID" value="GLR27111.1"/>
    <property type="molecule type" value="Genomic_DNA"/>
</dbReference>
<dbReference type="Proteomes" id="UP001156664">
    <property type="component" value="Unassembled WGS sequence"/>
</dbReference>
<keyword evidence="5" id="KW-0997">Cell inner membrane</keyword>
<dbReference type="InterPro" id="IPR005467">
    <property type="entry name" value="His_kinase_dom"/>
</dbReference>
<dbReference type="PRINTS" id="PR00344">
    <property type="entry name" value="BCTRLSENSOR"/>
</dbReference>
<evidence type="ECO:0000256" key="9">
    <source>
        <dbReference type="ARBA" id="ARBA00022741"/>
    </source>
</evidence>
<evidence type="ECO:0000256" key="6">
    <source>
        <dbReference type="ARBA" id="ARBA00022553"/>
    </source>
</evidence>
<protein>
    <recommendedName>
        <fullName evidence="3">histidine kinase</fullName>
        <ecNumber evidence="3">2.7.13.3</ecNumber>
    </recommendedName>
</protein>
<dbReference type="InterPro" id="IPR003661">
    <property type="entry name" value="HisK_dim/P_dom"/>
</dbReference>
<dbReference type="InterPro" id="IPR003660">
    <property type="entry name" value="HAMP_dom"/>
</dbReference>
<dbReference type="Pfam" id="PF02518">
    <property type="entry name" value="HATPase_c"/>
    <property type="match status" value="1"/>
</dbReference>
<dbReference type="SUPFAM" id="SSF47384">
    <property type="entry name" value="Homodimeric domain of signal transducing histidine kinase"/>
    <property type="match status" value="1"/>
</dbReference>
<evidence type="ECO:0000259" key="17">
    <source>
        <dbReference type="PROSITE" id="PS50885"/>
    </source>
</evidence>
<dbReference type="CDD" id="cd00082">
    <property type="entry name" value="HisKA"/>
    <property type="match status" value="1"/>
</dbReference>
<keyword evidence="12 15" id="KW-1133">Transmembrane helix</keyword>
<feature type="domain" description="HAMP" evidence="17">
    <location>
        <begin position="190"/>
        <end position="243"/>
    </location>
</feature>
<keyword evidence="6" id="KW-0597">Phosphoprotein</keyword>
<evidence type="ECO:0000259" key="16">
    <source>
        <dbReference type="PROSITE" id="PS50109"/>
    </source>
</evidence>
<evidence type="ECO:0000256" key="2">
    <source>
        <dbReference type="ARBA" id="ARBA00004429"/>
    </source>
</evidence>
<evidence type="ECO:0000256" key="8">
    <source>
        <dbReference type="ARBA" id="ARBA00022692"/>
    </source>
</evidence>
<dbReference type="InterPro" id="IPR050980">
    <property type="entry name" value="2C_sensor_his_kinase"/>
</dbReference>
<keyword evidence="4" id="KW-1003">Cell membrane</keyword>
<dbReference type="EC" id="2.7.13.3" evidence="3"/>
<dbReference type="SMART" id="SM00304">
    <property type="entry name" value="HAMP"/>
    <property type="match status" value="1"/>
</dbReference>
<keyword evidence="9" id="KW-0547">Nucleotide-binding</keyword>
<keyword evidence="19" id="KW-1185">Reference proteome</keyword>
<comment type="catalytic activity">
    <reaction evidence="1">
        <text>ATP + protein L-histidine = ADP + protein N-phospho-L-histidine.</text>
        <dbReference type="EC" id="2.7.13.3"/>
    </reaction>
</comment>
<evidence type="ECO:0000256" key="5">
    <source>
        <dbReference type="ARBA" id="ARBA00022519"/>
    </source>
</evidence>
<comment type="subcellular location">
    <subcellularLocation>
        <location evidence="2">Cell inner membrane</location>
        <topology evidence="2">Multi-pass membrane protein</topology>
    </subcellularLocation>
</comment>
<dbReference type="Gene3D" id="1.10.287.130">
    <property type="match status" value="1"/>
</dbReference>
<gene>
    <name evidence="18" type="ORF">GCM10007875_22020</name>
</gene>
<organism evidence="18 19">
    <name type="scientific">Limnobacter litoralis</name>
    <dbReference type="NCBI Taxonomy" id="481366"/>
    <lineage>
        <taxon>Bacteria</taxon>
        <taxon>Pseudomonadati</taxon>
        <taxon>Pseudomonadota</taxon>
        <taxon>Betaproteobacteria</taxon>
        <taxon>Burkholderiales</taxon>
        <taxon>Burkholderiaceae</taxon>
        <taxon>Limnobacter</taxon>
    </lineage>
</organism>
<dbReference type="SUPFAM" id="SSF55874">
    <property type="entry name" value="ATPase domain of HSP90 chaperone/DNA topoisomerase II/histidine kinase"/>
    <property type="match status" value="1"/>
</dbReference>
<evidence type="ECO:0000256" key="3">
    <source>
        <dbReference type="ARBA" id="ARBA00012438"/>
    </source>
</evidence>
<keyword evidence="10 18" id="KW-0418">Kinase</keyword>
<evidence type="ECO:0000256" key="7">
    <source>
        <dbReference type="ARBA" id="ARBA00022679"/>
    </source>
</evidence>
<feature type="transmembrane region" description="Helical" evidence="15">
    <location>
        <begin position="12"/>
        <end position="31"/>
    </location>
</feature>
<feature type="domain" description="Histidine kinase" evidence="16">
    <location>
        <begin position="251"/>
        <end position="454"/>
    </location>
</feature>
<dbReference type="SMART" id="SM00387">
    <property type="entry name" value="HATPase_c"/>
    <property type="match status" value="1"/>
</dbReference>
<dbReference type="RefSeq" id="WP_284281826.1">
    <property type="nucleotide sequence ID" value="NZ_BSOJ01000027.1"/>
</dbReference>
<dbReference type="InterPro" id="IPR036097">
    <property type="entry name" value="HisK_dim/P_sf"/>
</dbReference>
<dbReference type="InterPro" id="IPR004358">
    <property type="entry name" value="Sig_transdc_His_kin-like_C"/>
</dbReference>
<keyword evidence="13" id="KW-0902">Two-component regulatory system</keyword>
<comment type="caution">
    <text evidence="18">The sequence shown here is derived from an EMBL/GenBank/DDBJ whole genome shotgun (WGS) entry which is preliminary data.</text>
</comment>
<proteinExistence type="predicted"/>
<dbReference type="PANTHER" id="PTHR44936:SF5">
    <property type="entry name" value="SENSOR HISTIDINE KINASE ENVZ"/>
    <property type="match status" value="1"/>
</dbReference>
<feature type="transmembrane region" description="Helical" evidence="15">
    <location>
        <begin position="170"/>
        <end position="189"/>
    </location>
</feature>
<evidence type="ECO:0000256" key="1">
    <source>
        <dbReference type="ARBA" id="ARBA00000085"/>
    </source>
</evidence>
<sequence length="454" mass="50116">MIQKLFGSMTARIFLILATGTVLCGLLVMFVTSYERRALDDQIRIRHTVERLEQLMLLLDSSPASAQPAIASVAAHYGVRITFRPTEKLTDPVSDSSMTKAIRDAFSATRPVTVVQSEGPDCSFAPPPHGFLMVDTKSCERLQTVLKDGTPVLMDVSHRRRPPPPLGGDFALNLFLFLGGLCLLAWWAAHMATKPIRKLASAARALSNNIENPPLPAVKTPHEVRDAVTAFNNMQSSIRQHIEDRTHMLAAIAHDLQTPLTRLRLRFEKVQDEALRGQLIEDLGNTQAMIQEGLEFARISSTDSPRVKTDLNSMVESVCNDAIDAGFEVHFEGRVNKALNATPHALRRCLCNVLDNALKYGRYATVRLYEREHMACIDVEDGGEGIPERDMEAVFQPFKRMENSRSRNTGGTGLGLTTAKIIIERHGGAIALKNLRVGRDGPVVGLRVTLSIPL</sequence>
<dbReference type="Gene3D" id="3.30.565.10">
    <property type="entry name" value="Histidine kinase-like ATPase, C-terminal domain"/>
    <property type="match status" value="1"/>
</dbReference>
<evidence type="ECO:0000256" key="14">
    <source>
        <dbReference type="ARBA" id="ARBA00023136"/>
    </source>
</evidence>
<dbReference type="GO" id="GO:0016301">
    <property type="term" value="F:kinase activity"/>
    <property type="evidence" value="ECO:0007669"/>
    <property type="project" value="UniProtKB-KW"/>
</dbReference>
<dbReference type="SMART" id="SM00388">
    <property type="entry name" value="HisKA"/>
    <property type="match status" value="1"/>
</dbReference>
<keyword evidence="11" id="KW-0067">ATP-binding</keyword>
<dbReference type="Pfam" id="PF00672">
    <property type="entry name" value="HAMP"/>
    <property type="match status" value="1"/>
</dbReference>
<evidence type="ECO:0000313" key="18">
    <source>
        <dbReference type="EMBL" id="GLR27111.1"/>
    </source>
</evidence>
<evidence type="ECO:0000256" key="13">
    <source>
        <dbReference type="ARBA" id="ARBA00023012"/>
    </source>
</evidence>
<keyword evidence="7" id="KW-0808">Transferase</keyword>
<dbReference type="CDD" id="cd06225">
    <property type="entry name" value="HAMP"/>
    <property type="match status" value="1"/>
</dbReference>
<evidence type="ECO:0000256" key="10">
    <source>
        <dbReference type="ARBA" id="ARBA00022777"/>
    </source>
</evidence>
<name>A0ABQ5YUG4_9BURK</name>
<keyword evidence="14 15" id="KW-0472">Membrane</keyword>